<dbReference type="Pfam" id="PF00664">
    <property type="entry name" value="ABC_membrane"/>
    <property type="match status" value="1"/>
</dbReference>
<dbReference type="InterPro" id="IPR003439">
    <property type="entry name" value="ABC_transporter-like_ATP-bd"/>
</dbReference>
<dbReference type="PANTHER" id="PTHR24221:SF654">
    <property type="entry name" value="ATP-BINDING CASSETTE SUB-FAMILY B MEMBER 6"/>
    <property type="match status" value="1"/>
</dbReference>
<dbReference type="GO" id="GO:0005886">
    <property type="term" value="C:plasma membrane"/>
    <property type="evidence" value="ECO:0007669"/>
    <property type="project" value="UniProtKB-SubCell"/>
</dbReference>
<dbReference type="GO" id="GO:0140359">
    <property type="term" value="F:ABC-type transporter activity"/>
    <property type="evidence" value="ECO:0007669"/>
    <property type="project" value="InterPro"/>
</dbReference>
<feature type="transmembrane region" description="Helical" evidence="7">
    <location>
        <begin position="21"/>
        <end position="38"/>
    </location>
</feature>
<feature type="domain" description="ABC transmembrane type-1" evidence="9">
    <location>
        <begin position="20"/>
        <end position="298"/>
    </location>
</feature>
<evidence type="ECO:0000256" key="5">
    <source>
        <dbReference type="ARBA" id="ARBA00022989"/>
    </source>
</evidence>
<dbReference type="PROSITE" id="PS50893">
    <property type="entry name" value="ABC_TRANSPORTER_2"/>
    <property type="match status" value="1"/>
</dbReference>
<feature type="transmembrane region" description="Helical" evidence="7">
    <location>
        <begin position="240"/>
        <end position="262"/>
    </location>
</feature>
<evidence type="ECO:0000259" key="8">
    <source>
        <dbReference type="PROSITE" id="PS50893"/>
    </source>
</evidence>
<evidence type="ECO:0000259" key="9">
    <source>
        <dbReference type="PROSITE" id="PS50929"/>
    </source>
</evidence>
<reference evidence="11" key="1">
    <citation type="journal article" date="2017" name="Proc. Natl. Acad. Sci. U.S.A.">
        <title>Simulation of Deepwater Horizon oil plume reveals substrate specialization within a complex community of hydrocarbon-degraders.</title>
        <authorList>
            <person name="Hu P."/>
            <person name="Dubinsky E.A."/>
            <person name="Probst A.J."/>
            <person name="Wang J."/>
            <person name="Sieber C.M.K."/>
            <person name="Tom L.M."/>
            <person name="Gardinali P."/>
            <person name="Banfield J.F."/>
            <person name="Atlas R.M."/>
            <person name="Andersen G.L."/>
        </authorList>
    </citation>
    <scope>NUCLEOTIDE SEQUENCE [LARGE SCALE GENOMIC DNA]</scope>
</reference>
<sequence length="548" mass="63015">MKKRLDVTLLQLLKNQFIEFFPWYVGAFIALYGTHYIQSELPFMAKELADFVISESHDFNTVKFAYLAIGIIFFRTSSRLLFFYPARVLQKFLRIEAIERLEMANPIRYKKFSAGQLFQRVGNDLEEVRALVGFALLQVANIVFAMSVLIPKLSSFSPKLLLALSPVFVAFLLFTIIVSRNKKYYRKTQDLQGEVQNFIMESYAGKKTIKNYHVEKSFIHLFEKHSMSELLNFYKAGNNIALSIPLVPFGVGTSLLWGAHIIRVEDLGASSLVLFSGFVFLFLEPMMFLSWIGVVFARSSGAWARVKELINAIKVEHPEETALLSLNKSNKDLSFVSKFWEKEIQLEIVEGKWNVFIGQTGCGKTEVIKQIANILQFRNIPISYVAQDPYLYNDSIRNNIFLGTEVSREREDQAFELLKLFGLDYLESNREKLLDLEVGEHGKRLSGGQCKRVCLIRSLLSSGKIIIWDDPFSSVDLILEKQIFTKLKESEFAKGKTFILSSHRLTTVKLSDYIMYLDKDQGLIEQGQKSKLLNKETKTYEYFENQMV</sequence>
<dbReference type="InterPro" id="IPR003593">
    <property type="entry name" value="AAA+_ATPase"/>
</dbReference>
<dbReference type="InterPro" id="IPR027417">
    <property type="entry name" value="P-loop_NTPase"/>
</dbReference>
<dbReference type="EMBL" id="MAAO01000006">
    <property type="protein sequence ID" value="OUR96575.1"/>
    <property type="molecule type" value="Genomic_DNA"/>
</dbReference>
<evidence type="ECO:0000256" key="7">
    <source>
        <dbReference type="SAM" id="Phobius"/>
    </source>
</evidence>
<gene>
    <name evidence="10" type="ORF">A9Q84_09510</name>
</gene>
<comment type="subcellular location">
    <subcellularLocation>
        <location evidence="1">Cell membrane</location>
        <topology evidence="1">Multi-pass membrane protein</topology>
    </subcellularLocation>
</comment>
<dbReference type="GO" id="GO:0005524">
    <property type="term" value="F:ATP binding"/>
    <property type="evidence" value="ECO:0007669"/>
    <property type="project" value="UniProtKB-KW"/>
</dbReference>
<dbReference type="PANTHER" id="PTHR24221">
    <property type="entry name" value="ATP-BINDING CASSETTE SUB-FAMILY B"/>
    <property type="match status" value="1"/>
</dbReference>
<evidence type="ECO:0000256" key="1">
    <source>
        <dbReference type="ARBA" id="ARBA00004651"/>
    </source>
</evidence>
<evidence type="ECO:0000256" key="2">
    <source>
        <dbReference type="ARBA" id="ARBA00022692"/>
    </source>
</evidence>
<dbReference type="InterPro" id="IPR011527">
    <property type="entry name" value="ABC1_TM_dom"/>
</dbReference>
<feature type="transmembrane region" description="Helical" evidence="7">
    <location>
        <begin position="64"/>
        <end position="84"/>
    </location>
</feature>
<keyword evidence="4" id="KW-0067">ATP-binding</keyword>
<dbReference type="InterPro" id="IPR017871">
    <property type="entry name" value="ABC_transporter-like_CS"/>
</dbReference>
<dbReference type="PROSITE" id="PS50929">
    <property type="entry name" value="ABC_TM1F"/>
    <property type="match status" value="1"/>
</dbReference>
<accession>A0A1Y5F749</accession>
<evidence type="ECO:0008006" key="12">
    <source>
        <dbReference type="Google" id="ProtNLM"/>
    </source>
</evidence>
<dbReference type="SMART" id="SM00382">
    <property type="entry name" value="AAA"/>
    <property type="match status" value="1"/>
</dbReference>
<keyword evidence="3" id="KW-0547">Nucleotide-binding</keyword>
<feature type="domain" description="ABC transporter" evidence="8">
    <location>
        <begin position="321"/>
        <end position="544"/>
    </location>
</feature>
<organism evidence="10 11">
    <name type="scientific">Halobacteriovorax marinus</name>
    <dbReference type="NCBI Taxonomy" id="97084"/>
    <lineage>
        <taxon>Bacteria</taxon>
        <taxon>Pseudomonadati</taxon>
        <taxon>Bdellovibrionota</taxon>
        <taxon>Bacteriovoracia</taxon>
        <taxon>Bacteriovoracales</taxon>
        <taxon>Halobacteriovoraceae</taxon>
        <taxon>Halobacteriovorax</taxon>
    </lineage>
</organism>
<dbReference type="SUPFAM" id="SSF90123">
    <property type="entry name" value="ABC transporter transmembrane region"/>
    <property type="match status" value="1"/>
</dbReference>
<protein>
    <recommendedName>
        <fullName evidence="12">ABC transporter ATP-binding protein</fullName>
    </recommendedName>
</protein>
<keyword evidence="6 7" id="KW-0472">Membrane</keyword>
<feature type="transmembrane region" description="Helical" evidence="7">
    <location>
        <begin position="274"/>
        <end position="297"/>
    </location>
</feature>
<evidence type="ECO:0000313" key="10">
    <source>
        <dbReference type="EMBL" id="OUR96575.1"/>
    </source>
</evidence>
<keyword evidence="2 7" id="KW-0812">Transmembrane</keyword>
<evidence type="ECO:0000256" key="3">
    <source>
        <dbReference type="ARBA" id="ARBA00022741"/>
    </source>
</evidence>
<dbReference type="SUPFAM" id="SSF52540">
    <property type="entry name" value="P-loop containing nucleoside triphosphate hydrolases"/>
    <property type="match status" value="1"/>
</dbReference>
<comment type="caution">
    <text evidence="10">The sequence shown here is derived from an EMBL/GenBank/DDBJ whole genome shotgun (WGS) entry which is preliminary data.</text>
</comment>
<dbReference type="InterPro" id="IPR036640">
    <property type="entry name" value="ABC1_TM_sf"/>
</dbReference>
<feature type="transmembrane region" description="Helical" evidence="7">
    <location>
        <begin position="130"/>
        <end position="150"/>
    </location>
</feature>
<evidence type="ECO:0000256" key="6">
    <source>
        <dbReference type="ARBA" id="ARBA00023136"/>
    </source>
</evidence>
<feature type="transmembrane region" description="Helical" evidence="7">
    <location>
        <begin position="156"/>
        <end position="178"/>
    </location>
</feature>
<dbReference type="AlphaFoldDB" id="A0A1Y5F749"/>
<evidence type="ECO:0000256" key="4">
    <source>
        <dbReference type="ARBA" id="ARBA00022840"/>
    </source>
</evidence>
<dbReference type="InterPro" id="IPR039421">
    <property type="entry name" value="Type_1_exporter"/>
</dbReference>
<evidence type="ECO:0000313" key="11">
    <source>
        <dbReference type="Proteomes" id="UP000196531"/>
    </source>
</evidence>
<dbReference type="Proteomes" id="UP000196531">
    <property type="component" value="Unassembled WGS sequence"/>
</dbReference>
<dbReference type="Pfam" id="PF00005">
    <property type="entry name" value="ABC_tran"/>
    <property type="match status" value="1"/>
</dbReference>
<proteinExistence type="predicted"/>
<dbReference type="Gene3D" id="1.20.1560.10">
    <property type="entry name" value="ABC transporter type 1, transmembrane domain"/>
    <property type="match status" value="1"/>
</dbReference>
<dbReference type="PROSITE" id="PS00211">
    <property type="entry name" value="ABC_TRANSPORTER_1"/>
    <property type="match status" value="1"/>
</dbReference>
<keyword evidence="5 7" id="KW-1133">Transmembrane helix</keyword>
<dbReference type="GO" id="GO:0016887">
    <property type="term" value="F:ATP hydrolysis activity"/>
    <property type="evidence" value="ECO:0007669"/>
    <property type="project" value="InterPro"/>
</dbReference>
<dbReference type="Gene3D" id="3.40.50.300">
    <property type="entry name" value="P-loop containing nucleotide triphosphate hydrolases"/>
    <property type="match status" value="1"/>
</dbReference>
<name>A0A1Y5F749_9BACT</name>